<protein>
    <submittedName>
        <fullName evidence="2">Uncharacterized protein</fullName>
    </submittedName>
</protein>
<evidence type="ECO:0000313" key="2">
    <source>
        <dbReference type="EMBL" id="KAB1219134.1"/>
    </source>
</evidence>
<evidence type="ECO:0000256" key="1">
    <source>
        <dbReference type="SAM" id="MobiDB-lite"/>
    </source>
</evidence>
<sequence>MSHSCSNLRKFQKGTPHNGETGAFETVGTSGIAGTSQTAGDRTPQLARTTTRKRRGTQANVQESSQPPTLPRRSPRKKSSTTPVVRATQ</sequence>
<feature type="compositionally biased region" description="Polar residues" evidence="1">
    <location>
        <begin position="27"/>
        <end position="40"/>
    </location>
</feature>
<dbReference type="EMBL" id="RXIC02000021">
    <property type="protein sequence ID" value="KAB1219134.1"/>
    <property type="molecule type" value="Genomic_DNA"/>
</dbReference>
<reference evidence="2 4" key="2">
    <citation type="journal article" date="2019" name="Plant Biotechnol. J.">
        <title>The red bayberry genome and genetic basis of sex determination.</title>
        <authorList>
            <person name="Jia H.M."/>
            <person name="Jia H.J."/>
            <person name="Cai Q.L."/>
            <person name="Wang Y."/>
            <person name="Zhao H.B."/>
            <person name="Yang W.F."/>
            <person name="Wang G.Y."/>
            <person name="Li Y.H."/>
            <person name="Zhan D.L."/>
            <person name="Shen Y.T."/>
            <person name="Niu Q.F."/>
            <person name="Chang L."/>
            <person name="Qiu J."/>
            <person name="Zhao L."/>
            <person name="Xie H.B."/>
            <person name="Fu W.Y."/>
            <person name="Jin J."/>
            <person name="Li X.W."/>
            <person name="Jiao Y."/>
            <person name="Zhou C.C."/>
            <person name="Tu T."/>
            <person name="Chai C.Y."/>
            <person name="Gao J.L."/>
            <person name="Fan L.J."/>
            <person name="van de Weg E."/>
            <person name="Wang J.Y."/>
            <person name="Gao Z.S."/>
        </authorList>
    </citation>
    <scope>NUCLEOTIDE SEQUENCE [LARGE SCALE GENOMIC DNA]</scope>
    <source>
        <tissue evidence="2">Leaves</tissue>
    </source>
</reference>
<organism evidence="2 4">
    <name type="scientific">Morella rubra</name>
    <name type="common">Chinese bayberry</name>
    <dbReference type="NCBI Taxonomy" id="262757"/>
    <lineage>
        <taxon>Eukaryota</taxon>
        <taxon>Viridiplantae</taxon>
        <taxon>Streptophyta</taxon>
        <taxon>Embryophyta</taxon>
        <taxon>Tracheophyta</taxon>
        <taxon>Spermatophyta</taxon>
        <taxon>Magnoliopsida</taxon>
        <taxon>eudicotyledons</taxon>
        <taxon>Gunneridae</taxon>
        <taxon>Pentapetalae</taxon>
        <taxon>rosids</taxon>
        <taxon>fabids</taxon>
        <taxon>Fagales</taxon>
        <taxon>Myricaceae</taxon>
        <taxon>Morella</taxon>
    </lineage>
</organism>
<feature type="compositionally biased region" description="Polar residues" evidence="1">
    <location>
        <begin position="80"/>
        <end position="89"/>
    </location>
</feature>
<feature type="region of interest" description="Disordered" evidence="1">
    <location>
        <begin position="1"/>
        <end position="89"/>
    </location>
</feature>
<comment type="caution">
    <text evidence="2">The sequence shown here is derived from an EMBL/GenBank/DDBJ whole genome shotgun (WGS) entry which is preliminary data.</text>
</comment>
<dbReference type="EMBL" id="RXIC02000021">
    <property type="protein sequence ID" value="KAB1219138.1"/>
    <property type="molecule type" value="Genomic_DNA"/>
</dbReference>
<accession>A0A6A1W1L3</accession>
<dbReference type="AlphaFoldDB" id="A0A6A1W1L3"/>
<name>A0A6A1W1L3_9ROSI</name>
<keyword evidence="4" id="KW-1185">Reference proteome</keyword>
<dbReference type="Proteomes" id="UP000516437">
    <property type="component" value="Chromosome 3"/>
</dbReference>
<proteinExistence type="predicted"/>
<reference evidence="2" key="1">
    <citation type="submission" date="2018-07" db="EMBL/GenBank/DDBJ databases">
        <authorList>
            <person name="Gao Z.-S."/>
            <person name="Jia H.-M."/>
            <person name="Jia H.-J."/>
            <person name="Cai Q.-L."/>
            <person name="Wang Y."/>
            <person name="Zhao H.-B."/>
        </authorList>
    </citation>
    <scope>NUCLEOTIDE SEQUENCE</scope>
    <source>
        <tissue evidence="2">Leaves</tissue>
    </source>
</reference>
<evidence type="ECO:0000313" key="3">
    <source>
        <dbReference type="EMBL" id="KAB1219138.1"/>
    </source>
</evidence>
<reference evidence="2" key="3">
    <citation type="submission" date="2019-09" db="EMBL/GenBank/DDBJ databases">
        <authorList>
            <person name="Gao Z."/>
        </authorList>
    </citation>
    <scope>NUCLEOTIDE SEQUENCE</scope>
    <source>
        <tissue evidence="2">Leaves</tissue>
    </source>
</reference>
<feature type="compositionally biased region" description="Polar residues" evidence="1">
    <location>
        <begin position="57"/>
        <end position="67"/>
    </location>
</feature>
<gene>
    <name evidence="3" type="ORF">CJ030_MR3G008395</name>
    <name evidence="2" type="ORF">CJ030_MR3G008399</name>
</gene>
<evidence type="ECO:0000313" key="4">
    <source>
        <dbReference type="Proteomes" id="UP000516437"/>
    </source>
</evidence>